<comment type="caution">
    <text evidence="14">The sequence shown here is derived from an EMBL/GenBank/DDBJ whole genome shotgun (WGS) entry which is preliminary data.</text>
</comment>
<dbReference type="UniPathway" id="UPA00070">
    <property type="reaction ID" value="UER00120"/>
</dbReference>
<feature type="binding site" evidence="9 11">
    <location>
        <position position="181"/>
    </location>
    <ligand>
        <name>substrate</name>
    </ligand>
</feature>
<dbReference type="NCBIfam" id="NF001273">
    <property type="entry name" value="PRK00230.1"/>
    <property type="match status" value="1"/>
</dbReference>
<dbReference type="Pfam" id="PF00215">
    <property type="entry name" value="OMPdecase"/>
    <property type="match status" value="1"/>
</dbReference>
<dbReference type="InterPro" id="IPR014732">
    <property type="entry name" value="OMPdecase"/>
</dbReference>
<protein>
    <recommendedName>
        <fullName evidence="9">Orotidine 5'-phosphate decarboxylase</fullName>
        <ecNumber evidence="9">4.1.1.23</ecNumber>
    </recommendedName>
    <alternativeName>
        <fullName evidence="9">OMP decarboxylase</fullName>
        <shortName evidence="9">OMPDCase</shortName>
        <shortName evidence="9">OMPdecase</shortName>
    </alternativeName>
</protein>
<dbReference type="NCBIfam" id="TIGR01740">
    <property type="entry name" value="pyrF"/>
    <property type="match status" value="1"/>
</dbReference>
<evidence type="ECO:0000256" key="2">
    <source>
        <dbReference type="ARBA" id="ARBA00004861"/>
    </source>
</evidence>
<name>A0A146GBU3_TERSA</name>
<dbReference type="RefSeq" id="WP_075080911.1">
    <property type="nucleotide sequence ID" value="NZ_BDCO01000003.1"/>
</dbReference>
<feature type="active site" description="Proton donor" evidence="9">
    <location>
        <position position="65"/>
    </location>
</feature>
<dbReference type="SUPFAM" id="SSF51366">
    <property type="entry name" value="Ribulose-phoshate binding barrel"/>
    <property type="match status" value="1"/>
</dbReference>
<dbReference type="PANTHER" id="PTHR32119">
    <property type="entry name" value="OROTIDINE 5'-PHOSPHATE DECARBOXYLASE"/>
    <property type="match status" value="1"/>
</dbReference>
<dbReference type="FunFam" id="3.20.20.70:FF:000015">
    <property type="entry name" value="Orotidine 5'-phosphate decarboxylase"/>
    <property type="match status" value="1"/>
</dbReference>
<feature type="active site" description="For OMPdecase activity" evidence="10">
    <location>
        <position position="65"/>
    </location>
</feature>
<dbReference type="PROSITE" id="PS00156">
    <property type="entry name" value="OMPDECASE"/>
    <property type="match status" value="1"/>
</dbReference>
<dbReference type="SMART" id="SM00934">
    <property type="entry name" value="OMPdecase"/>
    <property type="match status" value="1"/>
</dbReference>
<evidence type="ECO:0000256" key="10">
    <source>
        <dbReference type="PIRSR" id="PIRSR614732-1"/>
    </source>
</evidence>
<keyword evidence="15" id="KW-1185">Reference proteome</keyword>
<gene>
    <name evidence="9" type="primary">pyrF</name>
    <name evidence="14" type="ORF">TSACC_3115</name>
</gene>
<feature type="binding site" evidence="9 11">
    <location>
        <position position="211"/>
    </location>
    <ligand>
        <name>substrate</name>
    </ligand>
</feature>
<dbReference type="GO" id="GO:0005829">
    <property type="term" value="C:cytosol"/>
    <property type="evidence" value="ECO:0007669"/>
    <property type="project" value="TreeGrafter"/>
</dbReference>
<evidence type="ECO:0000256" key="12">
    <source>
        <dbReference type="RuleBase" id="RU000512"/>
    </source>
</evidence>
<keyword evidence="5 9" id="KW-0665">Pyrimidine biosynthesis</keyword>
<evidence type="ECO:0000256" key="8">
    <source>
        <dbReference type="ARBA" id="ARBA00061012"/>
    </source>
</evidence>
<evidence type="ECO:0000256" key="9">
    <source>
        <dbReference type="HAMAP-Rule" id="MF_01200"/>
    </source>
</evidence>
<feature type="binding site" evidence="9 11">
    <location>
        <position position="36"/>
    </location>
    <ligand>
        <name>substrate</name>
    </ligand>
</feature>
<evidence type="ECO:0000256" key="5">
    <source>
        <dbReference type="ARBA" id="ARBA00022975"/>
    </source>
</evidence>
<dbReference type="OrthoDB" id="9806203at2"/>
<comment type="function">
    <text evidence="1 9">Catalyzes the decarboxylation of orotidine 5'-monophosphate (OMP) to uridine 5'-monophosphate (UMP).</text>
</comment>
<evidence type="ECO:0000256" key="11">
    <source>
        <dbReference type="PIRSR" id="PIRSR614732-2"/>
    </source>
</evidence>
<feature type="active site" description="For OMPdecase activity" evidence="10">
    <location>
        <position position="63"/>
    </location>
</feature>
<evidence type="ECO:0000256" key="1">
    <source>
        <dbReference type="ARBA" id="ARBA00002356"/>
    </source>
</evidence>
<dbReference type="GO" id="GO:0044205">
    <property type="term" value="P:'de novo' UMP biosynthetic process"/>
    <property type="evidence" value="ECO:0007669"/>
    <property type="project" value="UniProtKB-UniRule"/>
</dbReference>
<dbReference type="PANTHER" id="PTHR32119:SF2">
    <property type="entry name" value="OROTIDINE 5'-PHOSPHATE DECARBOXYLASE"/>
    <property type="match status" value="1"/>
</dbReference>
<evidence type="ECO:0000256" key="7">
    <source>
        <dbReference type="ARBA" id="ARBA00049157"/>
    </source>
</evidence>
<evidence type="ECO:0000256" key="3">
    <source>
        <dbReference type="ARBA" id="ARBA00011738"/>
    </source>
</evidence>
<comment type="similarity">
    <text evidence="8 9">Belongs to the OMP decarboxylase family. Type 1 subfamily.</text>
</comment>
<dbReference type="EC" id="4.1.1.23" evidence="9"/>
<keyword evidence="4 9" id="KW-0210">Decarboxylase</keyword>
<reference evidence="15" key="1">
    <citation type="journal article" date="2017" name="Genome Announc.">
        <title>Draft Genome Sequence of Terrimicrobium sacchariphilum NM-5T, a Facultative Anaerobic Soil Bacterium of the Class Spartobacteria.</title>
        <authorList>
            <person name="Qiu Y.L."/>
            <person name="Tourlousse D.M."/>
            <person name="Matsuura N."/>
            <person name="Ohashi A."/>
            <person name="Sekiguchi Y."/>
        </authorList>
    </citation>
    <scope>NUCLEOTIDE SEQUENCE [LARGE SCALE GENOMIC DNA]</scope>
    <source>
        <strain evidence="15">NM-5</strain>
    </source>
</reference>
<dbReference type="InterPro" id="IPR001754">
    <property type="entry name" value="OMPdeCOase_dom"/>
</dbReference>
<dbReference type="Gene3D" id="3.20.20.70">
    <property type="entry name" value="Aldolase class I"/>
    <property type="match status" value="1"/>
</dbReference>
<dbReference type="AlphaFoldDB" id="A0A146GBU3"/>
<dbReference type="Proteomes" id="UP000076023">
    <property type="component" value="Unassembled WGS sequence"/>
</dbReference>
<dbReference type="FunCoup" id="A0A146GBU3">
    <property type="interactions" value="334"/>
</dbReference>
<evidence type="ECO:0000259" key="13">
    <source>
        <dbReference type="SMART" id="SM00934"/>
    </source>
</evidence>
<comment type="subunit">
    <text evidence="3 9">Homodimer.</text>
</comment>
<comment type="pathway">
    <text evidence="2 9 12">Pyrimidine metabolism; UMP biosynthesis via de novo pathway; UMP from orotate: step 2/2.</text>
</comment>
<feature type="binding site" evidence="9 11">
    <location>
        <position position="14"/>
    </location>
    <ligand>
        <name>substrate</name>
    </ligand>
</feature>
<evidence type="ECO:0000256" key="4">
    <source>
        <dbReference type="ARBA" id="ARBA00022793"/>
    </source>
</evidence>
<feature type="binding site" evidence="9 11">
    <location>
        <position position="210"/>
    </location>
    <ligand>
        <name>substrate</name>
    </ligand>
</feature>
<evidence type="ECO:0000313" key="14">
    <source>
        <dbReference type="EMBL" id="GAT35055.1"/>
    </source>
</evidence>
<organism evidence="14 15">
    <name type="scientific">Terrimicrobium sacchariphilum</name>
    <dbReference type="NCBI Taxonomy" id="690879"/>
    <lineage>
        <taxon>Bacteria</taxon>
        <taxon>Pseudomonadati</taxon>
        <taxon>Verrucomicrobiota</taxon>
        <taxon>Terrimicrobiia</taxon>
        <taxon>Terrimicrobiales</taxon>
        <taxon>Terrimicrobiaceae</taxon>
        <taxon>Terrimicrobium</taxon>
    </lineage>
</organism>
<feature type="binding site" evidence="9">
    <location>
        <begin position="63"/>
        <end position="72"/>
    </location>
    <ligand>
        <name>substrate</name>
    </ligand>
</feature>
<dbReference type="STRING" id="690879.TSACC_3115"/>
<dbReference type="GO" id="GO:0004590">
    <property type="term" value="F:orotidine-5'-phosphate decarboxylase activity"/>
    <property type="evidence" value="ECO:0007669"/>
    <property type="project" value="UniProtKB-UniRule"/>
</dbReference>
<dbReference type="InterPro" id="IPR013785">
    <property type="entry name" value="Aldolase_TIM"/>
</dbReference>
<dbReference type="EMBL" id="BDCO01000003">
    <property type="protein sequence ID" value="GAT35055.1"/>
    <property type="molecule type" value="Genomic_DNA"/>
</dbReference>
<dbReference type="InterPro" id="IPR047596">
    <property type="entry name" value="OMPdecase_bac"/>
</dbReference>
<evidence type="ECO:0000313" key="15">
    <source>
        <dbReference type="Proteomes" id="UP000076023"/>
    </source>
</evidence>
<keyword evidence="6 9" id="KW-0456">Lyase</keyword>
<sequence length="233" mass="24270">MSASAKEKFIVALDAPDASSTYQLLDRLGDSVSWIKVGLQLFTAEGPSIVRELKARGYRVFLDLKFHDIPNTAKEAVASAAKLGVDMTTIHLGGGAKMIAAAQSAVGDSGMLILGVTVLTSFDQAQLEGVGVHDPVESQVSRLVRLGYDNGARGIVCSPLELPVLRATYGDELTIVTPGVRPAGGDKGDQQRVMTPAEAIRAGASYLVIGRPITGAADPRAAALAITEEIASA</sequence>
<feature type="binding site" evidence="9 11">
    <location>
        <position position="120"/>
    </location>
    <ligand>
        <name>substrate</name>
    </ligand>
</feature>
<dbReference type="InParanoid" id="A0A146GBU3"/>
<accession>A0A146GBU3</accession>
<feature type="domain" description="Orotidine 5'-phosphate decarboxylase" evidence="13">
    <location>
        <begin position="8"/>
        <end position="226"/>
    </location>
</feature>
<evidence type="ECO:0000256" key="6">
    <source>
        <dbReference type="ARBA" id="ARBA00023239"/>
    </source>
</evidence>
<dbReference type="CDD" id="cd04725">
    <property type="entry name" value="OMP_decarboxylase_like"/>
    <property type="match status" value="1"/>
</dbReference>
<proteinExistence type="inferred from homology"/>
<feature type="binding site" evidence="9 11">
    <location>
        <position position="190"/>
    </location>
    <ligand>
        <name>substrate</name>
    </ligand>
</feature>
<dbReference type="HAMAP" id="MF_01200_B">
    <property type="entry name" value="OMPdecase_type1_B"/>
    <property type="match status" value="1"/>
</dbReference>
<feature type="active site" description="For OMPdecase activity" evidence="10">
    <location>
        <position position="68"/>
    </location>
</feature>
<dbReference type="InterPro" id="IPR011060">
    <property type="entry name" value="RibuloseP-bd_barrel"/>
</dbReference>
<dbReference type="GO" id="GO:0006207">
    <property type="term" value="P:'de novo' pyrimidine nucleobase biosynthetic process"/>
    <property type="evidence" value="ECO:0007669"/>
    <property type="project" value="InterPro"/>
</dbReference>
<comment type="catalytic activity">
    <reaction evidence="7 9 12">
        <text>orotidine 5'-phosphate + H(+) = UMP + CO2</text>
        <dbReference type="Rhea" id="RHEA:11596"/>
        <dbReference type="ChEBI" id="CHEBI:15378"/>
        <dbReference type="ChEBI" id="CHEBI:16526"/>
        <dbReference type="ChEBI" id="CHEBI:57538"/>
        <dbReference type="ChEBI" id="CHEBI:57865"/>
        <dbReference type="EC" id="4.1.1.23"/>
    </reaction>
</comment>
<dbReference type="InterPro" id="IPR018089">
    <property type="entry name" value="OMPdecase_AS"/>
</dbReference>